<name>A0A133XMP4_9RHOO</name>
<organism evidence="2 3">
    <name type="scientific">Dechloromonas denitrificans</name>
    <dbReference type="NCBI Taxonomy" id="281362"/>
    <lineage>
        <taxon>Bacteria</taxon>
        <taxon>Pseudomonadati</taxon>
        <taxon>Pseudomonadota</taxon>
        <taxon>Betaproteobacteria</taxon>
        <taxon>Rhodocyclales</taxon>
        <taxon>Azonexaceae</taxon>
        <taxon>Dechloromonas</taxon>
    </lineage>
</organism>
<dbReference type="CDD" id="cd07043">
    <property type="entry name" value="STAS_anti-anti-sigma_factors"/>
    <property type="match status" value="1"/>
</dbReference>
<sequence>MGQIKQHAADTGDQRFDVDLSGVTSLDSAALGMLLILHDSQQAKGKPVALRNCSKAAKENLYLANLQKHFSID</sequence>
<evidence type="ECO:0000313" key="3">
    <source>
        <dbReference type="Proteomes" id="UP000070186"/>
    </source>
</evidence>
<dbReference type="STRING" id="281362.AT959_03965"/>
<protein>
    <recommendedName>
        <fullName evidence="1">STAS domain-containing protein</fullName>
    </recommendedName>
</protein>
<evidence type="ECO:0000313" key="2">
    <source>
        <dbReference type="EMBL" id="KXB32221.1"/>
    </source>
</evidence>
<dbReference type="InterPro" id="IPR002645">
    <property type="entry name" value="STAS_dom"/>
</dbReference>
<feature type="domain" description="STAS" evidence="1">
    <location>
        <begin position="1"/>
        <end position="73"/>
    </location>
</feature>
<dbReference type="InterPro" id="IPR058548">
    <property type="entry name" value="MlaB-like_STAS"/>
</dbReference>
<gene>
    <name evidence="2" type="ORF">AT959_03965</name>
</gene>
<dbReference type="AlphaFoldDB" id="A0A133XMP4"/>
<dbReference type="Pfam" id="PF13466">
    <property type="entry name" value="STAS_2"/>
    <property type="match status" value="1"/>
</dbReference>
<dbReference type="InterPro" id="IPR036513">
    <property type="entry name" value="STAS_dom_sf"/>
</dbReference>
<dbReference type="Gene3D" id="3.30.750.24">
    <property type="entry name" value="STAS domain"/>
    <property type="match status" value="1"/>
</dbReference>
<dbReference type="EMBL" id="LODL01000007">
    <property type="protein sequence ID" value="KXB32221.1"/>
    <property type="molecule type" value="Genomic_DNA"/>
</dbReference>
<proteinExistence type="predicted"/>
<dbReference type="SUPFAM" id="SSF52091">
    <property type="entry name" value="SpoIIaa-like"/>
    <property type="match status" value="1"/>
</dbReference>
<dbReference type="PROSITE" id="PS50801">
    <property type="entry name" value="STAS"/>
    <property type="match status" value="1"/>
</dbReference>
<accession>A0A133XMP4</accession>
<keyword evidence="3" id="KW-1185">Reference proteome</keyword>
<evidence type="ECO:0000259" key="1">
    <source>
        <dbReference type="PROSITE" id="PS50801"/>
    </source>
</evidence>
<dbReference type="Proteomes" id="UP000070186">
    <property type="component" value="Unassembled WGS sequence"/>
</dbReference>
<reference evidence="2 3" key="1">
    <citation type="submission" date="2015-12" db="EMBL/GenBank/DDBJ databases">
        <title>Nitrous oxide reduction kinetics distinguish bacteria harboring typical versus atypical NosZ.</title>
        <authorList>
            <person name="Yoon S."/>
            <person name="Nissen S."/>
            <person name="Park D."/>
            <person name="Sanford R.A."/>
            <person name="Loeffler F.E."/>
        </authorList>
    </citation>
    <scope>NUCLEOTIDE SEQUENCE [LARGE SCALE GENOMIC DNA]</scope>
    <source>
        <strain evidence="2 3">ATCC BAA-841</strain>
    </source>
</reference>
<comment type="caution">
    <text evidence="2">The sequence shown here is derived from an EMBL/GenBank/DDBJ whole genome shotgun (WGS) entry which is preliminary data.</text>
</comment>